<gene>
    <name evidence="1" type="ORF">Daus18300_008015</name>
</gene>
<name>A0ABR3WJT5_9PEZI</name>
<keyword evidence="2" id="KW-1185">Reference proteome</keyword>
<evidence type="ECO:0000313" key="2">
    <source>
        <dbReference type="Proteomes" id="UP001583177"/>
    </source>
</evidence>
<dbReference type="Proteomes" id="UP001583177">
    <property type="component" value="Unassembled WGS sequence"/>
</dbReference>
<organism evidence="1 2">
    <name type="scientific">Diaporthe australafricana</name>
    <dbReference type="NCBI Taxonomy" id="127596"/>
    <lineage>
        <taxon>Eukaryota</taxon>
        <taxon>Fungi</taxon>
        <taxon>Dikarya</taxon>
        <taxon>Ascomycota</taxon>
        <taxon>Pezizomycotina</taxon>
        <taxon>Sordariomycetes</taxon>
        <taxon>Sordariomycetidae</taxon>
        <taxon>Diaporthales</taxon>
        <taxon>Diaporthaceae</taxon>
        <taxon>Diaporthe</taxon>
    </lineage>
</organism>
<reference evidence="1 2" key="1">
    <citation type="journal article" date="2024" name="IMA Fungus">
        <title>IMA Genome - F19 : A genome assembly and annotation guide to empower mycologists, including annotated draft genome sequences of Ceratocystis pirilliformis, Diaporthe australafricana, Fusarium ophioides, Paecilomyces lecythidis, and Sporothrix stenoceras.</title>
        <authorList>
            <person name="Aylward J."/>
            <person name="Wilson A.M."/>
            <person name="Visagie C.M."/>
            <person name="Spraker J."/>
            <person name="Barnes I."/>
            <person name="Buitendag C."/>
            <person name="Ceriani C."/>
            <person name="Del Mar Angel L."/>
            <person name="du Plessis D."/>
            <person name="Fuchs T."/>
            <person name="Gasser K."/>
            <person name="Kramer D."/>
            <person name="Li W."/>
            <person name="Munsamy K."/>
            <person name="Piso A."/>
            <person name="Price J.L."/>
            <person name="Sonnekus B."/>
            <person name="Thomas C."/>
            <person name="van der Nest A."/>
            <person name="van Dijk A."/>
            <person name="van Heerden A."/>
            <person name="van Vuuren N."/>
            <person name="Yilmaz N."/>
            <person name="Duong T.A."/>
            <person name="van der Merwe N.A."/>
            <person name="Wingfield M.J."/>
            <person name="Wingfield B.D."/>
        </authorList>
    </citation>
    <scope>NUCLEOTIDE SEQUENCE [LARGE SCALE GENOMIC DNA]</scope>
    <source>
        <strain evidence="1 2">CMW 18300</strain>
    </source>
</reference>
<evidence type="ECO:0008006" key="3">
    <source>
        <dbReference type="Google" id="ProtNLM"/>
    </source>
</evidence>
<accession>A0ABR3WJT5</accession>
<dbReference type="EMBL" id="JAWRVE010000073">
    <property type="protein sequence ID" value="KAL1863866.1"/>
    <property type="molecule type" value="Genomic_DNA"/>
</dbReference>
<proteinExistence type="predicted"/>
<comment type="caution">
    <text evidence="1">The sequence shown here is derived from an EMBL/GenBank/DDBJ whole genome shotgun (WGS) entry which is preliminary data.</text>
</comment>
<sequence length="150" mass="16761">MLFPERFPNTTPALYLTSPNEETRTNSFFGSHDQVDFEQELGQIWWEREDVVAAGEYIGTYVLMTKAPSYTKRVLVITGEQDQPFCGQGTPTIAVAACGDLLPETVEIFPNAEFNWKRIAKTGHAINLFMSAQETFKTAHDFLAGATFDG</sequence>
<protein>
    <recommendedName>
        <fullName evidence="3">Alpha/beta hydrolase</fullName>
    </recommendedName>
</protein>
<evidence type="ECO:0000313" key="1">
    <source>
        <dbReference type="EMBL" id="KAL1863866.1"/>
    </source>
</evidence>